<organism evidence="2">
    <name type="scientific">viral metagenome</name>
    <dbReference type="NCBI Taxonomy" id="1070528"/>
    <lineage>
        <taxon>unclassified sequences</taxon>
        <taxon>metagenomes</taxon>
        <taxon>organismal metagenomes</taxon>
    </lineage>
</organism>
<feature type="region of interest" description="Disordered" evidence="1">
    <location>
        <begin position="125"/>
        <end position="155"/>
    </location>
</feature>
<feature type="compositionally biased region" description="Polar residues" evidence="1">
    <location>
        <begin position="144"/>
        <end position="155"/>
    </location>
</feature>
<accession>A0A6C0DKF5</accession>
<dbReference type="EMBL" id="MN739626">
    <property type="protein sequence ID" value="QHT16720.1"/>
    <property type="molecule type" value="Genomic_DNA"/>
</dbReference>
<name>A0A6C0DKF5_9ZZZZ</name>
<dbReference type="AlphaFoldDB" id="A0A6C0DKF5"/>
<reference evidence="2" key="1">
    <citation type="journal article" date="2020" name="Nature">
        <title>Giant virus diversity and host interactions through global metagenomics.</title>
        <authorList>
            <person name="Schulz F."/>
            <person name="Roux S."/>
            <person name="Paez-Espino D."/>
            <person name="Jungbluth S."/>
            <person name="Walsh D.A."/>
            <person name="Denef V.J."/>
            <person name="McMahon K.D."/>
            <person name="Konstantinidis K.T."/>
            <person name="Eloe-Fadrosh E.A."/>
            <person name="Kyrpides N.C."/>
            <person name="Woyke T."/>
        </authorList>
    </citation>
    <scope>NUCLEOTIDE SEQUENCE</scope>
    <source>
        <strain evidence="2">GVMAG-M-3300023174-189</strain>
    </source>
</reference>
<proteinExistence type="predicted"/>
<protein>
    <submittedName>
        <fullName evidence="2">Uncharacterized protein</fullName>
    </submittedName>
</protein>
<sequence length="155" mass="17405">MSEESRTKTQRKSYSNLDMSGALALGFAEKTFQMLSQDADNALKRPWHKLERGLRIGRLREYVARETEKMKLCEEDSSALFKLLCAGLDRKMLSSKAAVTYDNEKEQITEVKGLVSHSAATGRTKYQLLEKKATGTQKKRSSKETPTPISSDGPQ</sequence>
<evidence type="ECO:0000256" key="1">
    <source>
        <dbReference type="SAM" id="MobiDB-lite"/>
    </source>
</evidence>
<evidence type="ECO:0000313" key="2">
    <source>
        <dbReference type="EMBL" id="QHT16720.1"/>
    </source>
</evidence>